<evidence type="ECO:0000313" key="3">
    <source>
        <dbReference type="Proteomes" id="UP000694414"/>
    </source>
</evidence>
<evidence type="ECO:0000313" key="2">
    <source>
        <dbReference type="Ensembl" id="ENSPSMP00000010828.1"/>
    </source>
</evidence>
<dbReference type="InterPro" id="IPR048765">
    <property type="entry name" value="PWP3A_3B_4_N"/>
</dbReference>
<dbReference type="PANTHER" id="PTHR31333:SF2">
    <property type="entry name" value="PWWP DOMAIN-CONTAINING DNA REPAIR FACTOR 4"/>
    <property type="match status" value="1"/>
</dbReference>
<sequence>MMSYDYVLCKWRGHLWPAKVLSRSGTAPKSKRKRALSIEVQILSIDETIKAKSTDIKALTESAMEAITSPLTCSPSNASPLLSRHS</sequence>
<feature type="domain" description="PWWP" evidence="1">
    <location>
        <begin position="6"/>
        <end position="77"/>
    </location>
</feature>
<keyword evidence="3" id="KW-1185">Reference proteome</keyword>
<evidence type="ECO:0000259" key="1">
    <source>
        <dbReference type="Pfam" id="PF20887"/>
    </source>
</evidence>
<dbReference type="PANTHER" id="PTHR31333">
    <property type="entry name" value="PWWP DOMAIN-CONTAINING DNA REPAIR FACTOR 3 FAMILY MEMBER"/>
    <property type="match status" value="1"/>
</dbReference>
<reference evidence="2" key="1">
    <citation type="submission" date="2025-08" db="UniProtKB">
        <authorList>
            <consortium name="Ensembl"/>
        </authorList>
    </citation>
    <scope>IDENTIFICATION</scope>
</reference>
<dbReference type="Ensembl" id="ENSPSMT00000012641.1">
    <property type="protein sequence ID" value="ENSPSMP00000010828.1"/>
    <property type="gene ID" value="ENSPSMG00000007824.1"/>
</dbReference>
<dbReference type="Proteomes" id="UP000694414">
    <property type="component" value="Unplaced"/>
</dbReference>
<proteinExistence type="predicted"/>
<accession>A0A8C8YYK9</accession>
<name>A0A8C8YYK9_PROSS</name>
<dbReference type="Pfam" id="PF20887">
    <property type="entry name" value="PWP3A-B_N"/>
    <property type="match status" value="1"/>
</dbReference>
<reference evidence="2" key="2">
    <citation type="submission" date="2025-09" db="UniProtKB">
        <authorList>
            <consortium name="Ensembl"/>
        </authorList>
    </citation>
    <scope>IDENTIFICATION</scope>
</reference>
<dbReference type="AlphaFoldDB" id="A0A8C8YYK9"/>
<dbReference type="InterPro" id="IPR040263">
    <property type="entry name" value="PWP3A_3B_4"/>
</dbReference>
<dbReference type="GeneTree" id="ENSGT00390000001700"/>
<organism evidence="2 3">
    <name type="scientific">Prolemur simus</name>
    <name type="common">Greater bamboo lemur</name>
    <name type="synonym">Hapalemur simus</name>
    <dbReference type="NCBI Taxonomy" id="1328070"/>
    <lineage>
        <taxon>Eukaryota</taxon>
        <taxon>Metazoa</taxon>
        <taxon>Chordata</taxon>
        <taxon>Craniata</taxon>
        <taxon>Vertebrata</taxon>
        <taxon>Euteleostomi</taxon>
        <taxon>Mammalia</taxon>
        <taxon>Eutheria</taxon>
        <taxon>Euarchontoglires</taxon>
        <taxon>Primates</taxon>
        <taxon>Strepsirrhini</taxon>
        <taxon>Lemuriformes</taxon>
        <taxon>Lemuridae</taxon>
        <taxon>Prolemur</taxon>
    </lineage>
</organism>
<protein>
    <recommendedName>
        <fullName evidence="1">PWWP domain-containing protein</fullName>
    </recommendedName>
</protein>